<evidence type="ECO:0000313" key="2">
    <source>
        <dbReference type="EMBL" id="AHI60125.1"/>
    </source>
</evidence>
<feature type="coiled-coil region" evidence="1">
    <location>
        <begin position="84"/>
        <end position="111"/>
    </location>
</feature>
<protein>
    <submittedName>
        <fullName evidence="2">Uncharacterized protein</fullName>
    </submittedName>
</protein>
<dbReference type="RefSeq" id="YP_009007442.1">
    <property type="nucleotide sequence ID" value="NC_023579.1"/>
</dbReference>
<dbReference type="Proteomes" id="UP000019305">
    <property type="component" value="Segment"/>
</dbReference>
<gene>
    <name evidence="2" type="ORF">Ea92_65</name>
</gene>
<dbReference type="GeneID" id="18504003"/>
<evidence type="ECO:0000256" key="1">
    <source>
        <dbReference type="SAM" id="Coils"/>
    </source>
</evidence>
<keyword evidence="1" id="KW-0175">Coiled coil</keyword>
<dbReference type="EMBL" id="KF806588">
    <property type="protein sequence ID" value="AHI60125.1"/>
    <property type="molecule type" value="Genomic_DNA"/>
</dbReference>
<accession>W6ASQ7</accession>
<name>W6ASQ7_9CAUD</name>
<keyword evidence="3" id="KW-1185">Reference proteome</keyword>
<organism evidence="2 3">
    <name type="scientific">Erwinia phage Ea9-2</name>
    <dbReference type="NCBI Taxonomy" id="1429767"/>
    <lineage>
        <taxon>Viruses</taxon>
        <taxon>Duplodnaviria</taxon>
        <taxon>Heunggongvirae</taxon>
        <taxon>Uroviricota</taxon>
        <taxon>Caudoviricetes</taxon>
        <taxon>Schitoviridae</taxon>
        <taxon>Erskinevirinae</taxon>
        <taxon>Johnsonvirus</taxon>
        <taxon>Johnsonvirus Ea92</taxon>
    </lineage>
</organism>
<evidence type="ECO:0000313" key="3">
    <source>
        <dbReference type="Proteomes" id="UP000019305"/>
    </source>
</evidence>
<sequence>MSDKPDLISNNLLFPAGTRLMCPNCGTISNNHKASLPLYVQYRHGIPDNPQWVSFHTCPCGYCDDSGGGFTDSGNYECDDTRDIQKWEEELAELEEEMEELKYKIQKGKDRWEELWGTNEDRCY</sequence>
<proteinExistence type="predicted"/>
<reference evidence="2 3" key="1">
    <citation type="submission" date="2015-01" db="EMBL/GenBank/DDBJ databases">
        <title>Characterization of two new Erwinia spp. phages.</title>
        <authorList>
            <person name="Yagubi A.I."/>
            <person name="Kropinski A.M."/>
            <person name="Castle A.J."/>
            <person name="Svircev A.M."/>
        </authorList>
    </citation>
    <scope>NUCLEOTIDE SEQUENCE [LARGE SCALE GENOMIC DNA]</scope>
    <source>
        <strain evidence="2">Ea9-2</strain>
    </source>
</reference>
<dbReference type="KEGG" id="vg:18504003"/>